<dbReference type="AlphaFoldDB" id="K9JA25"/>
<evidence type="ECO:0000256" key="3">
    <source>
        <dbReference type="ARBA" id="ARBA00022525"/>
    </source>
</evidence>
<dbReference type="GO" id="GO:0005576">
    <property type="term" value="C:extracellular region"/>
    <property type="evidence" value="ECO:0007669"/>
    <property type="project" value="UniProtKB-SubCell"/>
</dbReference>
<evidence type="ECO:0000256" key="2">
    <source>
        <dbReference type="ARBA" id="ARBA00007447"/>
    </source>
</evidence>
<comment type="subcellular location">
    <subcellularLocation>
        <location evidence="1">Secreted</location>
        <location evidence="1">Extracellular space</location>
    </subcellularLocation>
</comment>
<feature type="signal peptide" evidence="5">
    <location>
        <begin position="1"/>
        <end position="26"/>
    </location>
</feature>
<dbReference type="PROSITE" id="PS51767">
    <property type="entry name" value="PEPTIDASE_A1"/>
    <property type="match status" value="1"/>
</dbReference>
<keyword evidence="3" id="KW-0964">Secreted</keyword>
<reference evidence="7" key="1">
    <citation type="submission" date="2009-05" db="EMBL/GenBank/DDBJ databases">
        <title>Xyloglucanase inhibitors from hops.</title>
        <authorList>
            <person name="Habrylo O."/>
            <person name="Forster A."/>
            <person name="Jeltsch J.-M."/>
            <person name="Phalip V."/>
        </authorList>
    </citation>
    <scope>NUCLEOTIDE SEQUENCE</scope>
</reference>
<evidence type="ECO:0000256" key="5">
    <source>
        <dbReference type="SAM" id="SignalP"/>
    </source>
</evidence>
<feature type="chain" id="PRO_5003931481" evidence="5">
    <location>
        <begin position="27"/>
        <end position="443"/>
    </location>
</feature>
<dbReference type="InterPro" id="IPR033121">
    <property type="entry name" value="PEPTIDASE_A1"/>
</dbReference>
<evidence type="ECO:0000313" key="7">
    <source>
        <dbReference type="EMBL" id="ADD71503.1"/>
    </source>
</evidence>
<dbReference type="GO" id="GO:0004190">
    <property type="term" value="F:aspartic-type endopeptidase activity"/>
    <property type="evidence" value="ECO:0007669"/>
    <property type="project" value="InterPro"/>
</dbReference>
<evidence type="ECO:0000256" key="1">
    <source>
        <dbReference type="ARBA" id="ARBA00004239"/>
    </source>
</evidence>
<dbReference type="Gene3D" id="2.40.70.10">
    <property type="entry name" value="Acid Proteases"/>
    <property type="match status" value="2"/>
</dbReference>
<name>K9JA25_HUMLU</name>
<dbReference type="GO" id="GO:0006508">
    <property type="term" value="P:proteolysis"/>
    <property type="evidence" value="ECO:0007669"/>
    <property type="project" value="InterPro"/>
</dbReference>
<dbReference type="InterPro" id="IPR032861">
    <property type="entry name" value="TAXi_N"/>
</dbReference>
<dbReference type="FunFam" id="2.40.70.10:FF:000041">
    <property type="entry name" value="Basic 7S globulin"/>
    <property type="match status" value="1"/>
</dbReference>
<feature type="domain" description="Peptidase A1" evidence="6">
    <location>
        <begin position="48"/>
        <end position="423"/>
    </location>
</feature>
<dbReference type="Pfam" id="PF14543">
    <property type="entry name" value="TAXi_N"/>
    <property type="match status" value="1"/>
</dbReference>
<organism evidence="7">
    <name type="scientific">Humulus lupulus</name>
    <name type="common">European hop</name>
    <dbReference type="NCBI Taxonomy" id="3486"/>
    <lineage>
        <taxon>Eukaryota</taxon>
        <taxon>Viridiplantae</taxon>
        <taxon>Streptophyta</taxon>
        <taxon>Embryophyta</taxon>
        <taxon>Tracheophyta</taxon>
        <taxon>Spermatophyta</taxon>
        <taxon>Magnoliopsida</taxon>
        <taxon>eudicotyledons</taxon>
        <taxon>Gunneridae</taxon>
        <taxon>Pentapetalae</taxon>
        <taxon>rosids</taxon>
        <taxon>fabids</taxon>
        <taxon>Rosales</taxon>
        <taxon>Cannabaceae</taxon>
        <taxon>Humulus</taxon>
    </lineage>
</organism>
<dbReference type="SUPFAM" id="SSF50630">
    <property type="entry name" value="Acid proteases"/>
    <property type="match status" value="1"/>
</dbReference>
<evidence type="ECO:0000256" key="4">
    <source>
        <dbReference type="ARBA" id="ARBA00022729"/>
    </source>
</evidence>
<dbReference type="EMBL" id="GQ168516">
    <property type="protein sequence ID" value="ADD71503.1"/>
    <property type="molecule type" value="mRNA"/>
</dbReference>
<dbReference type="FunFam" id="2.40.70.10:FF:000045">
    <property type="entry name" value="Basic 7S globulin"/>
    <property type="match status" value="1"/>
</dbReference>
<protein>
    <submittedName>
        <fullName evidence="7">Xyloglucanase inhibitor 1</fullName>
    </submittedName>
</protein>
<dbReference type="PANTHER" id="PTHR47965">
    <property type="entry name" value="ASPARTYL PROTEASE-RELATED"/>
    <property type="match status" value="1"/>
</dbReference>
<evidence type="ECO:0000259" key="6">
    <source>
        <dbReference type="PROSITE" id="PS51767"/>
    </source>
</evidence>
<comment type="similarity">
    <text evidence="2">Belongs to the peptidase A1 family.</text>
</comment>
<dbReference type="Pfam" id="PF14541">
    <property type="entry name" value="TAXi_C"/>
    <property type="match status" value="1"/>
</dbReference>
<dbReference type="InterPro" id="IPR032799">
    <property type="entry name" value="TAXi_C"/>
</dbReference>
<accession>K9JA25</accession>
<dbReference type="CDD" id="cd05489">
    <property type="entry name" value="xylanase_inhibitor_I_like"/>
    <property type="match status" value="1"/>
</dbReference>
<dbReference type="PANTHER" id="PTHR47965:SF22">
    <property type="entry name" value="EUKARYOTIC ASPARTYL PROTEASE FAMILY PROTEIN"/>
    <property type="match status" value="1"/>
</dbReference>
<dbReference type="InterPro" id="IPR021109">
    <property type="entry name" value="Peptidase_aspartic_dom_sf"/>
</dbReference>
<dbReference type="InterPro" id="IPR001461">
    <property type="entry name" value="Aspartic_peptidase_A1"/>
</dbReference>
<proteinExistence type="evidence at transcript level"/>
<sequence length="443" mass="47257">MASSFSFKLFFFLFLFSALSSHLATAKTAAFPKALVLPVTKDTTTRQYITQITQRTPPVQLKVVLDVGGEFLWIDCEKGYKSSTKRPVPCGSPQCVLSGSGACTTSDNPSDVGVCGVMPNNPFSSVGTSGDLFEDILYIQSTNGFNPGKQVSVPNLLFSCAPNSLLEGLASGIIGMAGFGRNKVALPSLFSSAFSFPRKFGVCLSSSNGVIFFGKEPYVLLPGIDVSDPTSLTYTPLIQNPRSLVSSFEGNPSAEYFIGVKSIKVDGKPLRLNTTLLTFDNEGGHGGTKISTVDPFTTLETSIYKAVVGAFVKALGPKVPRVKAVAPFGACFNAKYIGNTRVGPAVPQIDLVLRNDKLWSIFGANSMVSVGDDVLCLGFVDGGPLNFVDWGVKFTPTAVVIGGHQIENNFLLFDLGASRLGFSSSLLFRQTTCSNFNFNSSTY</sequence>
<dbReference type="InterPro" id="IPR033868">
    <property type="entry name" value="Xylanase_inhibitor_I-like"/>
</dbReference>
<keyword evidence="4 5" id="KW-0732">Signal</keyword>